<comment type="caution">
    <text evidence="1">The sequence shown here is derived from an EMBL/GenBank/DDBJ whole genome shotgun (WGS) entry which is preliminary data.</text>
</comment>
<organism evidence="1 2">
    <name type="scientific">Nostoc flagelliforme FACHB-838</name>
    <dbReference type="NCBI Taxonomy" id="2692904"/>
    <lineage>
        <taxon>Bacteria</taxon>
        <taxon>Bacillati</taxon>
        <taxon>Cyanobacteriota</taxon>
        <taxon>Cyanophyceae</taxon>
        <taxon>Nostocales</taxon>
        <taxon>Nostocaceae</taxon>
        <taxon>Nostoc</taxon>
    </lineage>
</organism>
<sequence>MSPVVDIAYDGRVRHRTAPNTVVLPFLISLVRLLDFCQPDTALKKFIFLSN</sequence>
<proteinExistence type="predicted"/>
<evidence type="ECO:0008006" key="3">
    <source>
        <dbReference type="Google" id="ProtNLM"/>
    </source>
</evidence>
<reference evidence="1 2" key="1">
    <citation type="journal article" date="2020" name="ISME J.">
        <title>Comparative genomics reveals insights into cyanobacterial evolution and habitat adaptation.</title>
        <authorList>
            <person name="Chen M.Y."/>
            <person name="Teng W.K."/>
            <person name="Zhao L."/>
            <person name="Hu C.X."/>
            <person name="Zhou Y.K."/>
            <person name="Han B.P."/>
            <person name="Song L.R."/>
            <person name="Shu W.S."/>
        </authorList>
    </citation>
    <scope>NUCLEOTIDE SEQUENCE [LARGE SCALE GENOMIC DNA]</scope>
    <source>
        <strain evidence="1 2">FACHB-838</strain>
    </source>
</reference>
<dbReference type="Proteomes" id="UP000623440">
    <property type="component" value="Unassembled WGS sequence"/>
</dbReference>
<dbReference type="EMBL" id="JACJSI010000005">
    <property type="protein sequence ID" value="MBD2528791.1"/>
    <property type="molecule type" value="Genomic_DNA"/>
</dbReference>
<evidence type="ECO:0000313" key="1">
    <source>
        <dbReference type="EMBL" id="MBD2528791.1"/>
    </source>
</evidence>
<keyword evidence="2" id="KW-1185">Reference proteome</keyword>
<protein>
    <recommendedName>
        <fullName evidence="3">Transposase</fullName>
    </recommendedName>
</protein>
<evidence type="ECO:0000313" key="2">
    <source>
        <dbReference type="Proteomes" id="UP000623440"/>
    </source>
</evidence>
<accession>A0ABR8DIL3</accession>
<name>A0ABR8DIL3_9NOSO</name>
<gene>
    <name evidence="1" type="ORF">H6G97_04105</name>
</gene>
<dbReference type="RefSeq" id="WP_190939430.1">
    <property type="nucleotide sequence ID" value="NZ_JACJSI010000005.1"/>
</dbReference>